<dbReference type="Proteomes" id="UP000053110">
    <property type="component" value="Unassembled WGS sequence"/>
</dbReference>
<reference evidence="2" key="2">
    <citation type="submission" date="2013-01" db="EMBL/GenBank/DDBJ databases">
        <title>The wheat powdery mildew genome reveals unique evolution of an obligate biotroph.</title>
        <authorList>
            <person name="Oberhaensli S."/>
            <person name="Wicker T."/>
            <person name="Keller B."/>
        </authorList>
    </citation>
    <scope>NUCLEOTIDE SEQUENCE</scope>
    <source>
        <strain evidence="2">96224</strain>
    </source>
</reference>
<feature type="chain" id="PRO_5044538304" evidence="1">
    <location>
        <begin position="22"/>
        <end position="61"/>
    </location>
</feature>
<keyword evidence="1" id="KW-0732">Signal</keyword>
<name>A0A061HJJ4_BLUGR</name>
<sequence length="61" mass="6824">MRFSSIAVILQSAIFFGIAFAAHEGSHFREELKAFDCDGRIISHSDYSNQQYLASLNIANN</sequence>
<evidence type="ECO:0000313" key="2">
    <source>
        <dbReference type="EMBL" id="EPQ65124.1"/>
    </source>
</evidence>
<dbReference type="EMBL" id="KE375038">
    <property type="protein sequence ID" value="EPQ65124.1"/>
    <property type="molecule type" value="Genomic_DNA"/>
</dbReference>
<proteinExistence type="predicted"/>
<reference evidence="3" key="3">
    <citation type="submission" date="2018-07" db="EMBL/GenBank/DDBJ databases">
        <authorList>
            <person name="Quirk P.G."/>
            <person name="Krulwich T.A."/>
        </authorList>
    </citation>
    <scope>NUCLEOTIDE SEQUENCE</scope>
    <source>
        <strain evidence="3">96224</strain>
    </source>
</reference>
<dbReference type="AlphaFoldDB" id="A0A061HJJ4"/>
<dbReference type="EMBL" id="UIGY01000065">
    <property type="protein sequence ID" value="SUZ09955.1"/>
    <property type="molecule type" value="Genomic_DNA"/>
</dbReference>
<evidence type="ECO:0000313" key="4">
    <source>
        <dbReference type="Proteomes" id="UP000053110"/>
    </source>
</evidence>
<accession>A0A061HJJ4</accession>
<reference evidence="4" key="1">
    <citation type="journal article" date="2013" name="Nat. Genet.">
        <title>The wheat powdery mildew genome shows the unique evolution of an obligate biotroph.</title>
        <authorList>
            <person name="Wicker T."/>
            <person name="Oberhaensli S."/>
            <person name="Parlange F."/>
            <person name="Buchmann J.P."/>
            <person name="Shatalina M."/>
            <person name="Roffler S."/>
            <person name="Ben-David R."/>
            <person name="Dolezel J."/>
            <person name="Simkova H."/>
            <person name="Schulze-Lefert P."/>
            <person name="Spanu P.D."/>
            <person name="Bruggmann R."/>
            <person name="Amselem J."/>
            <person name="Quesneville H."/>
            <person name="Ver Loren van Themaat E."/>
            <person name="Paape T."/>
            <person name="Shimizu K.K."/>
            <person name="Keller B."/>
        </authorList>
    </citation>
    <scope>NUCLEOTIDE SEQUENCE [LARGE SCALE GENOMIC DNA]</scope>
    <source>
        <strain evidence="4">96224</strain>
    </source>
</reference>
<feature type="signal peptide" evidence="1">
    <location>
        <begin position="1"/>
        <end position="21"/>
    </location>
</feature>
<protein>
    <submittedName>
        <fullName evidence="3">BgtE-5547</fullName>
    </submittedName>
    <submittedName>
        <fullName evidence="2">Putative secreted effector protein</fullName>
    </submittedName>
</protein>
<evidence type="ECO:0000313" key="3">
    <source>
        <dbReference type="EMBL" id="SUZ09955.1"/>
    </source>
</evidence>
<evidence type="ECO:0000256" key="1">
    <source>
        <dbReference type="SAM" id="SignalP"/>
    </source>
</evidence>
<gene>
    <name evidence="2" type="ORF">BGT96224_E5547</name>
    <name evidence="3" type="ORF">BGT96224V2_LOCUS3124</name>
</gene>
<organism evidence="3">
    <name type="scientific">Blumeria graminis f. sp. tritici 96224</name>
    <dbReference type="NCBI Taxonomy" id="1268274"/>
    <lineage>
        <taxon>Eukaryota</taxon>
        <taxon>Fungi</taxon>
        <taxon>Dikarya</taxon>
        <taxon>Ascomycota</taxon>
        <taxon>Pezizomycotina</taxon>
        <taxon>Leotiomycetes</taxon>
        <taxon>Erysiphales</taxon>
        <taxon>Erysiphaceae</taxon>
        <taxon>Blumeria</taxon>
    </lineage>
</organism>
<dbReference type="HOGENOM" id="CLU_2922309_0_0_1"/>